<reference evidence="20" key="1">
    <citation type="submission" date="2016-11" db="UniProtKB">
        <authorList>
            <consortium name="WormBaseParasite"/>
        </authorList>
    </citation>
    <scope>IDENTIFICATION</scope>
</reference>
<evidence type="ECO:0000256" key="8">
    <source>
        <dbReference type="ARBA" id="ARBA00022989"/>
    </source>
</evidence>
<keyword evidence="11" id="KW-0325">Glycoprotein</keyword>
<accession>A0A1I7SLX5</accession>
<evidence type="ECO:0000313" key="20">
    <source>
        <dbReference type="WBParaSite" id="BXY_1405800.1"/>
    </source>
</evidence>
<evidence type="ECO:0000256" key="5">
    <source>
        <dbReference type="ARBA" id="ARBA00022692"/>
    </source>
</evidence>
<dbReference type="Proteomes" id="UP000095284">
    <property type="component" value="Unplaced"/>
</dbReference>
<evidence type="ECO:0000256" key="3">
    <source>
        <dbReference type="ARBA" id="ARBA00004479"/>
    </source>
</evidence>
<evidence type="ECO:0000256" key="12">
    <source>
        <dbReference type="ARBA" id="ARBA00023239"/>
    </source>
</evidence>
<dbReference type="InterPro" id="IPR001828">
    <property type="entry name" value="ANF_lig-bd_rcpt"/>
</dbReference>
<feature type="region of interest" description="Disordered" evidence="15">
    <location>
        <begin position="496"/>
        <end position="516"/>
    </location>
</feature>
<dbReference type="Pfam" id="PF00211">
    <property type="entry name" value="Guanylate_cyc"/>
    <property type="match status" value="1"/>
</dbReference>
<dbReference type="InterPro" id="IPR001054">
    <property type="entry name" value="A/G_cyclase"/>
</dbReference>
<dbReference type="GO" id="GO:0004383">
    <property type="term" value="F:guanylate cyclase activity"/>
    <property type="evidence" value="ECO:0007669"/>
    <property type="project" value="UniProtKB-EC"/>
</dbReference>
<evidence type="ECO:0000256" key="13">
    <source>
        <dbReference type="RuleBase" id="RU000405"/>
    </source>
</evidence>
<evidence type="ECO:0000256" key="15">
    <source>
        <dbReference type="SAM" id="MobiDB-lite"/>
    </source>
</evidence>
<dbReference type="WBParaSite" id="BXY_1405800.1">
    <property type="protein sequence ID" value="BXY_1405800.1"/>
    <property type="gene ID" value="BXY_1405800"/>
</dbReference>
<dbReference type="GO" id="GO:0035556">
    <property type="term" value="P:intracellular signal transduction"/>
    <property type="evidence" value="ECO:0007669"/>
    <property type="project" value="InterPro"/>
</dbReference>
<evidence type="ECO:0000256" key="17">
    <source>
        <dbReference type="SAM" id="SignalP"/>
    </source>
</evidence>
<keyword evidence="5 16" id="KW-0812">Transmembrane</keyword>
<dbReference type="PROSITE" id="PS00452">
    <property type="entry name" value="GUANYLATE_CYCLASE_1"/>
    <property type="match status" value="1"/>
</dbReference>
<dbReference type="CDD" id="cd06352">
    <property type="entry name" value="PBP1_NPR_GC-like"/>
    <property type="match status" value="1"/>
</dbReference>
<feature type="coiled-coil region" evidence="14">
    <location>
        <begin position="640"/>
        <end position="678"/>
    </location>
</feature>
<dbReference type="SMART" id="SM00044">
    <property type="entry name" value="CYCc"/>
    <property type="match status" value="1"/>
</dbReference>
<dbReference type="GO" id="GO:0000166">
    <property type="term" value="F:nucleotide binding"/>
    <property type="evidence" value="ECO:0007669"/>
    <property type="project" value="UniProtKB-KW"/>
</dbReference>
<dbReference type="GO" id="GO:0004016">
    <property type="term" value="F:adenylate cyclase activity"/>
    <property type="evidence" value="ECO:0007669"/>
    <property type="project" value="TreeGrafter"/>
</dbReference>
<dbReference type="InterPro" id="IPR028082">
    <property type="entry name" value="Peripla_BP_I"/>
</dbReference>
<dbReference type="Gene3D" id="3.40.50.2300">
    <property type="match status" value="2"/>
</dbReference>
<proteinExistence type="inferred from homology"/>
<evidence type="ECO:0000259" key="18">
    <source>
        <dbReference type="PROSITE" id="PS50125"/>
    </source>
</evidence>
<feature type="domain" description="Guanylate cyclase" evidence="18">
    <location>
        <begin position="703"/>
        <end position="833"/>
    </location>
</feature>
<organism evidence="19 20">
    <name type="scientific">Bursaphelenchus xylophilus</name>
    <name type="common">Pinewood nematode worm</name>
    <name type="synonym">Aphelenchoides xylophilus</name>
    <dbReference type="NCBI Taxonomy" id="6326"/>
    <lineage>
        <taxon>Eukaryota</taxon>
        <taxon>Metazoa</taxon>
        <taxon>Ecdysozoa</taxon>
        <taxon>Nematoda</taxon>
        <taxon>Chromadorea</taxon>
        <taxon>Rhabditida</taxon>
        <taxon>Tylenchina</taxon>
        <taxon>Tylenchomorpha</taxon>
        <taxon>Aphelenchoidea</taxon>
        <taxon>Aphelenchoididae</taxon>
        <taxon>Bursaphelenchus</taxon>
    </lineage>
</organism>
<dbReference type="GO" id="GO:0007168">
    <property type="term" value="P:receptor guanylyl cyclase signaling pathway"/>
    <property type="evidence" value="ECO:0007669"/>
    <property type="project" value="TreeGrafter"/>
</dbReference>
<evidence type="ECO:0000313" key="19">
    <source>
        <dbReference type="Proteomes" id="UP000095284"/>
    </source>
</evidence>
<dbReference type="FunFam" id="3.30.70.1230:FF:000050">
    <property type="entry name" value="Guanylate cyclase"/>
    <property type="match status" value="1"/>
</dbReference>
<evidence type="ECO:0000256" key="7">
    <source>
        <dbReference type="ARBA" id="ARBA00022741"/>
    </source>
</evidence>
<keyword evidence="7" id="KW-0547">Nucleotide-binding</keyword>
<keyword evidence="6 17" id="KW-0732">Signal</keyword>
<dbReference type="CDD" id="cd07302">
    <property type="entry name" value="CHD"/>
    <property type="match status" value="1"/>
</dbReference>
<comment type="similarity">
    <text evidence="13">Belongs to the adenylyl cyclase class-4/guanylyl cyclase family.</text>
</comment>
<keyword evidence="10" id="KW-0675">Receptor</keyword>
<dbReference type="PROSITE" id="PS50125">
    <property type="entry name" value="GUANYLATE_CYCLASE_2"/>
    <property type="match status" value="1"/>
</dbReference>
<dbReference type="AlphaFoldDB" id="A0A1I7SLX5"/>
<feature type="transmembrane region" description="Helical" evidence="16">
    <location>
        <begin position="449"/>
        <end position="471"/>
    </location>
</feature>
<keyword evidence="4" id="KW-1003">Cell membrane</keyword>
<dbReference type="PANTHER" id="PTHR11920">
    <property type="entry name" value="GUANYLYL CYCLASE"/>
    <property type="match status" value="1"/>
</dbReference>
<dbReference type="InterPro" id="IPR050401">
    <property type="entry name" value="Cyclic_nucleotide_synthase"/>
</dbReference>
<dbReference type="Gene3D" id="3.30.70.1230">
    <property type="entry name" value="Nucleotide cyclase"/>
    <property type="match status" value="1"/>
</dbReference>
<dbReference type="GO" id="GO:0005886">
    <property type="term" value="C:plasma membrane"/>
    <property type="evidence" value="ECO:0007669"/>
    <property type="project" value="UniProtKB-SubCell"/>
</dbReference>
<keyword evidence="12 13" id="KW-0456">Lyase</keyword>
<dbReference type="PANTHER" id="PTHR11920:SF503">
    <property type="entry name" value="RECEPTOR-TYPE GUANYLATE CYCLASE GCY-9"/>
    <property type="match status" value="1"/>
</dbReference>
<name>A0A1I7SLX5_BURXY</name>
<feature type="compositionally biased region" description="Low complexity" evidence="15">
    <location>
        <begin position="501"/>
        <end position="516"/>
    </location>
</feature>
<evidence type="ECO:0000256" key="10">
    <source>
        <dbReference type="ARBA" id="ARBA00023170"/>
    </source>
</evidence>
<evidence type="ECO:0000256" key="2">
    <source>
        <dbReference type="ARBA" id="ARBA00004236"/>
    </source>
</evidence>
<dbReference type="GO" id="GO:0001653">
    <property type="term" value="F:peptide receptor activity"/>
    <property type="evidence" value="ECO:0007669"/>
    <property type="project" value="TreeGrafter"/>
</dbReference>
<dbReference type="GO" id="GO:0007606">
    <property type="term" value="P:sensory perception of chemical stimulus"/>
    <property type="evidence" value="ECO:0007669"/>
    <property type="project" value="UniProtKB-ARBA"/>
</dbReference>
<keyword evidence="8 16" id="KW-1133">Transmembrane helix</keyword>
<dbReference type="InterPro" id="IPR029787">
    <property type="entry name" value="Nucleotide_cyclase"/>
</dbReference>
<evidence type="ECO:0000256" key="4">
    <source>
        <dbReference type="ARBA" id="ARBA00022475"/>
    </source>
</evidence>
<dbReference type="eggNOG" id="KOG1023">
    <property type="taxonomic scope" value="Eukaryota"/>
</dbReference>
<dbReference type="SUPFAM" id="SSF55073">
    <property type="entry name" value="Nucleotide cyclase"/>
    <property type="match status" value="1"/>
</dbReference>
<evidence type="ECO:0000256" key="6">
    <source>
        <dbReference type="ARBA" id="ARBA00022729"/>
    </source>
</evidence>
<keyword evidence="14" id="KW-0175">Coiled coil</keyword>
<evidence type="ECO:0000256" key="1">
    <source>
        <dbReference type="ARBA" id="ARBA00001436"/>
    </source>
</evidence>
<protein>
    <submittedName>
        <fullName evidence="20">Guanylate cyclase domain-containing protein</fullName>
    </submittedName>
</protein>
<feature type="chain" id="PRO_5009306296" evidence="17">
    <location>
        <begin position="22"/>
        <end position="884"/>
    </location>
</feature>
<dbReference type="Gene3D" id="6.10.250.780">
    <property type="match status" value="1"/>
</dbReference>
<comment type="subcellular location">
    <subcellularLocation>
        <location evidence="2">Cell membrane</location>
    </subcellularLocation>
    <subcellularLocation>
        <location evidence="3">Membrane</location>
        <topology evidence="3">Single-pass type I membrane protein</topology>
    </subcellularLocation>
</comment>
<evidence type="ECO:0000256" key="16">
    <source>
        <dbReference type="SAM" id="Phobius"/>
    </source>
</evidence>
<evidence type="ECO:0000256" key="14">
    <source>
        <dbReference type="SAM" id="Coils"/>
    </source>
</evidence>
<dbReference type="Pfam" id="PF01094">
    <property type="entry name" value="ANF_receptor"/>
    <property type="match status" value="1"/>
</dbReference>
<feature type="signal peptide" evidence="17">
    <location>
        <begin position="1"/>
        <end position="21"/>
    </location>
</feature>
<dbReference type="SUPFAM" id="SSF53822">
    <property type="entry name" value="Periplasmic binding protein-like I"/>
    <property type="match status" value="1"/>
</dbReference>
<evidence type="ECO:0000256" key="9">
    <source>
        <dbReference type="ARBA" id="ARBA00023136"/>
    </source>
</evidence>
<sequence length="884" mass="99385">MRLLLVSLPFLLGFCLLQVYPNVVKIAHLQPNDPNIMHEPHVLKMCAADLKERAILPKDINFQIYTMESCNRFSGVEHAAYLHYLKNASVYFGPGCNNEMLVIARLASRWNVPIVAHLSGDDALSDRSVFDTLGSVALTSATEMARATLTYLQLYGWKQVGLVKASVNFDRLSLHSLKNLLKDHDIDVNIEIELDPFMTPDEIIATGKLKQLRNKARIIIVEMGMDLHTSRAFMVAAHRSGMKTNDFVYIIPWLAHMHDHYPWEANNIDKNEVRLAYDETIVITAHGYDKKFIEDFEHRFSQLTGIISSHYATLSYLSLYDALFLYGLAVRDAYDETKNASIFLDGGLIWKKMTVRQFIGVSGQVLMNNKGVRVPSYATYYVVNGTMRIVVELTARLMDKAKCAIAENDCSEHVAHEVMPHYWSSYDGVMPPEMPKCGFDGGLCDYTPFFAGAGAVIFLAVAIPLGYFIYIKEKERMLYDMTWRIPREQVRLLEHGTNSRSESSIGKSVTSGSVSGSIGSKANSRLSAKQAVANGVKCAFKRYQQTRNITFPKSDLSRLKEASLLDQLMEMISMANDDDQIVRPSFPNQQNMNSEEAYNLQLLSAIEACWLEIPEMRPNIKRMKSMVNSNLKSTASGTLVDQMMKMMEDYTTNLEQLVKDRTAMLEDAQQQADRLLKNMLPPSIAEDLKVGKPVIPQLYQNATVLFSDIRGFTRISSTSTPLQIVTFLNDMFSGFDAIIAKHDAYKVETIGDAYMIVSGVPKENGNAHVYHISEIALKMRTFVSNFKLAHKPEEVMMVRIGFHSGSVAAGVVGLAAPRYCLFGDTVNMASRMESTGLANKIQISEAAFNLLRCFYQNYLLVERGKVEVKGKGECTTWFLEGKKK</sequence>
<keyword evidence="9 16" id="KW-0472">Membrane</keyword>
<evidence type="ECO:0000256" key="11">
    <source>
        <dbReference type="ARBA" id="ARBA00023180"/>
    </source>
</evidence>
<comment type="catalytic activity">
    <reaction evidence="1">
        <text>GTP = 3',5'-cyclic GMP + diphosphate</text>
        <dbReference type="Rhea" id="RHEA:13665"/>
        <dbReference type="ChEBI" id="CHEBI:33019"/>
        <dbReference type="ChEBI" id="CHEBI:37565"/>
        <dbReference type="ChEBI" id="CHEBI:57746"/>
        <dbReference type="EC" id="4.6.1.2"/>
    </reaction>
</comment>
<dbReference type="InterPro" id="IPR018297">
    <property type="entry name" value="A/G_cyclase_CS"/>
</dbReference>